<gene>
    <name evidence="1" type="ORF">C7437_1011021</name>
</gene>
<reference evidence="1 2" key="1">
    <citation type="submission" date="2018-06" db="EMBL/GenBank/DDBJ databases">
        <title>Genomic Encyclopedia of Type Strains, Phase IV (KMG-IV): sequencing the most valuable type-strain genomes for metagenomic binning, comparative biology and taxonomic classification.</title>
        <authorList>
            <person name="Goeker M."/>
        </authorList>
    </citation>
    <scope>NUCLEOTIDE SEQUENCE [LARGE SCALE GENOMIC DNA]</scope>
    <source>
        <strain evidence="1 2">DSM 5</strain>
    </source>
</reference>
<organism evidence="1 2">
    <name type="scientific">Psychrobacillus insolitus</name>
    <dbReference type="NCBI Taxonomy" id="1461"/>
    <lineage>
        <taxon>Bacteria</taxon>
        <taxon>Bacillati</taxon>
        <taxon>Bacillota</taxon>
        <taxon>Bacilli</taxon>
        <taxon>Bacillales</taxon>
        <taxon>Bacillaceae</taxon>
        <taxon>Psychrobacillus</taxon>
    </lineage>
</organism>
<name>A0A2W7NBR6_9BACI</name>
<sequence>MAIKTGKDELILILPTDKTTSLVIEYDQILLAHQTSSSHAIENEISSESTKQGTVRAPGISAESFEVGGYADTENEAQKELIRATQDGVQVRIWKVNINKNAEGKHETRFGYGYLENYEESSEVEGFAEYSATAQIIGKTQTGELDALPDTVIALAKYGFEKPGEYTGDLDSKVITTFV</sequence>
<dbReference type="InterPro" id="IPR011855">
    <property type="entry name" value="Phgtail_TP901_1"/>
</dbReference>
<evidence type="ECO:0000313" key="2">
    <source>
        <dbReference type="Proteomes" id="UP000248646"/>
    </source>
</evidence>
<dbReference type="InterPro" id="IPR022345">
    <property type="entry name" value="Phage_69_Orf23_MTP"/>
</dbReference>
<dbReference type="Pfam" id="PF06199">
    <property type="entry name" value="Phage_tail_2"/>
    <property type="match status" value="1"/>
</dbReference>
<dbReference type="Proteomes" id="UP000248646">
    <property type="component" value="Unassembled WGS sequence"/>
</dbReference>
<protein>
    <submittedName>
        <fullName evidence="1">TP901-1 family phage major tail protein</fullName>
    </submittedName>
</protein>
<proteinExistence type="predicted"/>
<evidence type="ECO:0000313" key="1">
    <source>
        <dbReference type="EMBL" id="PZX07899.1"/>
    </source>
</evidence>
<keyword evidence="2" id="KW-1185">Reference proteome</keyword>
<dbReference type="EMBL" id="QKZI01000001">
    <property type="protein sequence ID" value="PZX07899.1"/>
    <property type="molecule type" value="Genomic_DNA"/>
</dbReference>
<dbReference type="AlphaFoldDB" id="A0A2W7NBR6"/>
<dbReference type="RefSeq" id="WP_111438511.1">
    <property type="nucleotide sequence ID" value="NZ_QKZI01000001.1"/>
</dbReference>
<accession>A0A2W7NBR6</accession>
<dbReference type="NCBIfam" id="TIGR02126">
    <property type="entry name" value="phgtail_TP901_1"/>
    <property type="match status" value="1"/>
</dbReference>
<dbReference type="OrthoDB" id="2157094at2"/>
<comment type="caution">
    <text evidence="1">The sequence shown here is derived from an EMBL/GenBank/DDBJ whole genome shotgun (WGS) entry which is preliminary data.</text>
</comment>
<dbReference type="PRINTS" id="PR01997">
    <property type="entry name" value="MTP2FAMILY"/>
</dbReference>